<accession>A0A0P1IST7</accession>
<dbReference type="InterPro" id="IPR036365">
    <property type="entry name" value="PGBD-like_sf"/>
</dbReference>
<keyword evidence="3" id="KW-1185">Reference proteome</keyword>
<reference evidence="3" key="1">
    <citation type="submission" date="2015-09" db="EMBL/GenBank/DDBJ databases">
        <authorList>
            <person name="Rodrigo-Torres Lidia"/>
            <person name="Arahal R.David."/>
        </authorList>
    </citation>
    <scope>NUCLEOTIDE SEQUENCE [LARGE SCALE GENOMIC DNA]</scope>
    <source>
        <strain evidence="3">CECT 5114</strain>
    </source>
</reference>
<proteinExistence type="predicted"/>
<name>A0A0P1IST7_9RHOB</name>
<sequence length="399" mass="43618">MRGWAGIVVIAATTLANCGVTPPRLAPEIAQPNTRPARNFTSFDAPLRCMDGLLQGKRTIKVSSTGIPDKTRRISVGGDDMLINAINRMTRTSRAYVFLDQGIVKDGGLIDLSITQGKKEPRPDYYIRGSISQLDSSVATDEIGFGWEDGTDALAPDDSLLNVTGNRRQGLSVVSVDLHLVSYPSRRVVPGASVANSMVVRSMQRRSTASGIINLDDLGLSVRLDRIESQGQAVRNLIELSLIELIGRHRGVPYWQCLSSIETDAKRSNLQEHAFTARTQKSALIELQRGLTQLDYYNGPVNGQNSAAMRRVIGKFQADEQLVVNGIADFDTLKRLRIRLAKRVPIGTDISAATDTAVQFKKTTNKPKQTARAGCALVDPEAYRPLTDVLRCKQSKSAD</sequence>
<dbReference type="SUPFAM" id="SSF47090">
    <property type="entry name" value="PGBD-like"/>
    <property type="match status" value="1"/>
</dbReference>
<evidence type="ECO:0000313" key="2">
    <source>
        <dbReference type="EMBL" id="CUK26620.1"/>
    </source>
</evidence>
<evidence type="ECO:0000313" key="3">
    <source>
        <dbReference type="Proteomes" id="UP000051184"/>
    </source>
</evidence>
<dbReference type="Gene3D" id="1.10.101.10">
    <property type="entry name" value="PGBD-like superfamily/PGBD"/>
    <property type="match status" value="1"/>
</dbReference>
<protein>
    <submittedName>
        <fullName evidence="2">Spore cortex-lytic enzyme</fullName>
    </submittedName>
</protein>
<dbReference type="Pfam" id="PF01471">
    <property type="entry name" value="PG_binding_1"/>
    <property type="match status" value="1"/>
</dbReference>
<evidence type="ECO:0000259" key="1">
    <source>
        <dbReference type="Pfam" id="PF01471"/>
    </source>
</evidence>
<dbReference type="InterPro" id="IPR036366">
    <property type="entry name" value="PGBDSf"/>
</dbReference>
<organism evidence="2 3">
    <name type="scientific">Cognatishimia activa</name>
    <dbReference type="NCBI Taxonomy" id="1715691"/>
    <lineage>
        <taxon>Bacteria</taxon>
        <taxon>Pseudomonadati</taxon>
        <taxon>Pseudomonadota</taxon>
        <taxon>Alphaproteobacteria</taxon>
        <taxon>Rhodobacterales</taxon>
        <taxon>Paracoccaceae</taxon>
        <taxon>Cognatishimia</taxon>
    </lineage>
</organism>
<dbReference type="AlphaFoldDB" id="A0A0P1IST7"/>
<gene>
    <name evidence="2" type="ORF">TA5114_02436</name>
</gene>
<dbReference type="RefSeq" id="WP_165589387.1">
    <property type="nucleotide sequence ID" value="NZ_CYTO01000009.1"/>
</dbReference>
<dbReference type="InterPro" id="IPR002477">
    <property type="entry name" value="Peptidoglycan-bd-like"/>
</dbReference>
<feature type="domain" description="Peptidoglycan binding-like" evidence="1">
    <location>
        <begin position="282"/>
        <end position="336"/>
    </location>
</feature>
<dbReference type="Proteomes" id="UP000051184">
    <property type="component" value="Unassembled WGS sequence"/>
</dbReference>
<dbReference type="STRING" id="1715691.TA5113_01264"/>
<dbReference type="EMBL" id="CYUE01000020">
    <property type="protein sequence ID" value="CUK26620.1"/>
    <property type="molecule type" value="Genomic_DNA"/>
</dbReference>
<dbReference type="Gene3D" id="3.40.50.10610">
    <property type="entry name" value="ABC-type transport auxiliary lipoprotein component"/>
    <property type="match status" value="1"/>
</dbReference>